<feature type="compositionally biased region" description="Basic and acidic residues" evidence="8">
    <location>
        <begin position="680"/>
        <end position="700"/>
    </location>
</feature>
<dbReference type="InterPro" id="IPR036946">
    <property type="entry name" value="G_retro_matrix_sf"/>
</dbReference>
<sequence>MGKGQSSMSTSTPLQGFLNNFQDFKRRRGDYGTSVNSLDLQRLCELEWPTFGFGWPSTWTYDLGTAYMVHHIIYGRPGQPDKSLQIWIDILTEKPQWLKNGQGQERKLGQRQIVLLAHSTKGDKKVDYKVLPNDPEDRVPDRLPPFYVPPLEPRSEVGSSASQEAPIPSQMPPSSVAPPLLEPTLSTGQTGGAPRNPTPATPPTLHSRSPPHILTRTPYGPPDQQPFIVFYTTGRTKTHRSPRIPKPTWDDCQQLLQTLFTSEERESEGKGGTRKSTNLSKVTETVQGPNESPTAFLERLCEAYRVYTPIDPDDPKNRRAINVAFVSQSAPDIRKKNYRKLVEVAQKVFNNREYQTANLNTRMVLSSLIAINEIANLGEKTVPRNALALPDLTKPFQLYVAESQGVAKGVLTQTLGPWKRPVAYLSKRLDPVTAGWPRCLKAIAAMAILVKEASKLTFGQDLQVVAPHAVETLLHSPPERWLSNARITQYKVLLLDPPRGAETPLHDCEETLTSLRADLTDQPISNPEETLFPDGSSFVEDGISYTRKSHMGTIPRTWDFSTEGRTHSPHPGLTVGKDKRINIYSDSRYAFATVHIHGALYQERGLLTSGGKDIKNAPEILNLLSAIWGPKEVAAIQFPCDEGEPICRQTAKEDCKKTSRAPRGAGSHTYSESEAQPQVHPRERGYSQEMPDLRTSEPRTSDNCPARNPVLSPGEHWEVDFTELPSGLGGYRYLLVFVDTFCGWPGAYPTRAETAQVVVKKLLSEILPRFGLPLFMGSDNGPAFIAKVTQSLVKALKVTWKLHCVYRPQSSGQVERMNQILKDTLTKLKLEPDENWVSLLPLALLRARCTPYVKGLTPFEIMFGRPPPLLPRLREEGLAVLSNRNLLKSLQALQSSTAAARRIIRAAHQEAHPPDLDSPPVCAPGNLVWVKRHEECRLWISWSSTPIAGYFTQGTPGSRGQSTVKRFKTQWRHGCAAAQKGLWGSELAFWRFGGGAAPGGGVWRQLGRRSTAVSRCPQRTRVSMKAEEAAAAPAFLGGRGPGTSELPATPGPDQQTDSLHVSAARVAPPSPNPKWKECNMSHRMMQKGPLLLGEQVMSIDCCLNCEARPVQRLEGRT</sequence>
<feature type="region of interest" description="Disordered" evidence="8">
    <location>
        <begin position="1034"/>
        <end position="1057"/>
    </location>
</feature>
<dbReference type="SUPFAM" id="SSF53098">
    <property type="entry name" value="Ribonuclease H-like"/>
    <property type="match status" value="2"/>
</dbReference>
<keyword evidence="3" id="KW-0540">Nuclease</keyword>
<dbReference type="SUPFAM" id="SSF47943">
    <property type="entry name" value="Retrovirus capsid protein, N-terminal core domain"/>
    <property type="match status" value="1"/>
</dbReference>
<dbReference type="Pfam" id="PF00665">
    <property type="entry name" value="rve"/>
    <property type="match status" value="1"/>
</dbReference>
<feature type="domain" description="Integrase catalytic" evidence="9">
    <location>
        <begin position="709"/>
        <end position="866"/>
    </location>
</feature>
<evidence type="ECO:0000313" key="11">
    <source>
        <dbReference type="Proteomes" id="UP001177744"/>
    </source>
</evidence>
<keyword evidence="4" id="KW-0255">Endonuclease</keyword>
<dbReference type="GO" id="GO:0003964">
    <property type="term" value="F:RNA-directed DNA polymerase activity"/>
    <property type="evidence" value="ECO:0007669"/>
    <property type="project" value="UniProtKB-KW"/>
</dbReference>
<keyword evidence="5" id="KW-0378">Hydrolase</keyword>
<protein>
    <recommendedName>
        <fullName evidence="9">Integrase catalytic domain-containing protein</fullName>
    </recommendedName>
</protein>
<feature type="region of interest" description="Disordered" evidence="8">
    <location>
        <begin position="261"/>
        <end position="291"/>
    </location>
</feature>
<dbReference type="PROSITE" id="PS50994">
    <property type="entry name" value="INTEGRASE"/>
    <property type="match status" value="1"/>
</dbReference>
<dbReference type="InterPro" id="IPR003036">
    <property type="entry name" value="Gag_P30"/>
</dbReference>
<dbReference type="Pfam" id="PF17917">
    <property type="entry name" value="RT_RNaseH"/>
    <property type="match status" value="1"/>
</dbReference>
<evidence type="ECO:0000256" key="8">
    <source>
        <dbReference type="SAM" id="MobiDB-lite"/>
    </source>
</evidence>
<dbReference type="GO" id="GO:0016787">
    <property type="term" value="F:hydrolase activity"/>
    <property type="evidence" value="ECO:0007669"/>
    <property type="project" value="UniProtKB-KW"/>
</dbReference>
<evidence type="ECO:0000256" key="2">
    <source>
        <dbReference type="ARBA" id="ARBA00022695"/>
    </source>
</evidence>
<dbReference type="Pfam" id="PF02093">
    <property type="entry name" value="Gag_p30"/>
    <property type="match status" value="1"/>
</dbReference>
<feature type="region of interest" description="Disordered" evidence="8">
    <location>
        <begin position="126"/>
        <end position="224"/>
    </location>
</feature>
<dbReference type="PANTHER" id="PTHR33166">
    <property type="entry name" value="GAG_P30 DOMAIN-CONTAINING PROTEIN"/>
    <property type="match status" value="1"/>
</dbReference>
<feature type="non-terminal residue" evidence="10">
    <location>
        <position position="1117"/>
    </location>
</feature>
<dbReference type="GO" id="GO:0004519">
    <property type="term" value="F:endonuclease activity"/>
    <property type="evidence" value="ECO:0007669"/>
    <property type="project" value="UniProtKB-KW"/>
</dbReference>
<evidence type="ECO:0000256" key="7">
    <source>
        <dbReference type="ARBA" id="ARBA00022918"/>
    </source>
</evidence>
<keyword evidence="2" id="KW-0548">Nucleotidyltransferase</keyword>
<dbReference type="InterPro" id="IPR050462">
    <property type="entry name" value="Retroviral_Gag-Pol_poly"/>
</dbReference>
<feature type="compositionally biased region" description="Basic and acidic residues" evidence="8">
    <location>
        <begin position="262"/>
        <end position="271"/>
    </location>
</feature>
<accession>A0AA40LN11</accession>
<dbReference type="InterPro" id="IPR043502">
    <property type="entry name" value="DNA/RNA_pol_sf"/>
</dbReference>
<dbReference type="EMBL" id="JAULJE010000011">
    <property type="protein sequence ID" value="KAK1337394.1"/>
    <property type="molecule type" value="Genomic_DNA"/>
</dbReference>
<dbReference type="InterPro" id="IPR010999">
    <property type="entry name" value="Retrovr_matrix"/>
</dbReference>
<keyword evidence="1" id="KW-0808">Transferase</keyword>
<dbReference type="InterPro" id="IPR001584">
    <property type="entry name" value="Integrase_cat-core"/>
</dbReference>
<dbReference type="AlphaFoldDB" id="A0AA40LN11"/>
<keyword evidence="7" id="KW-0695">RNA-directed DNA polymerase</keyword>
<dbReference type="GO" id="GO:0015074">
    <property type="term" value="P:DNA integration"/>
    <property type="evidence" value="ECO:0007669"/>
    <property type="project" value="InterPro"/>
</dbReference>
<comment type="caution">
    <text evidence="10">The sequence shown here is derived from an EMBL/GenBank/DDBJ whole genome shotgun (WGS) entry which is preliminary data.</text>
</comment>
<dbReference type="Gene3D" id="3.10.20.370">
    <property type="match status" value="1"/>
</dbReference>
<dbReference type="SUPFAM" id="SSF47836">
    <property type="entry name" value="Retroviral matrix proteins"/>
    <property type="match status" value="1"/>
</dbReference>
<evidence type="ECO:0000259" key="9">
    <source>
        <dbReference type="PROSITE" id="PS50994"/>
    </source>
</evidence>
<dbReference type="Gene3D" id="1.10.150.180">
    <property type="entry name" value="Gamma-retroviral matrix domain"/>
    <property type="match status" value="1"/>
</dbReference>
<evidence type="ECO:0000256" key="1">
    <source>
        <dbReference type="ARBA" id="ARBA00022679"/>
    </source>
</evidence>
<name>A0AA40LN11_CNENI</name>
<dbReference type="Gene3D" id="1.10.375.10">
    <property type="entry name" value="Human Immunodeficiency Virus Type 1 Capsid Protein"/>
    <property type="match status" value="1"/>
</dbReference>
<organism evidence="10 11">
    <name type="scientific">Cnephaeus nilssonii</name>
    <name type="common">Northern bat</name>
    <name type="synonym">Eptesicus nilssonii</name>
    <dbReference type="NCBI Taxonomy" id="3371016"/>
    <lineage>
        <taxon>Eukaryota</taxon>
        <taxon>Metazoa</taxon>
        <taxon>Chordata</taxon>
        <taxon>Craniata</taxon>
        <taxon>Vertebrata</taxon>
        <taxon>Euteleostomi</taxon>
        <taxon>Mammalia</taxon>
        <taxon>Eutheria</taxon>
        <taxon>Laurasiatheria</taxon>
        <taxon>Chiroptera</taxon>
        <taxon>Yangochiroptera</taxon>
        <taxon>Vespertilionidae</taxon>
        <taxon>Cnephaeus</taxon>
    </lineage>
</organism>
<keyword evidence="6" id="KW-0460">Magnesium</keyword>
<proteinExistence type="predicted"/>
<dbReference type="InterPro" id="IPR008919">
    <property type="entry name" value="Retrov_capsid_N"/>
</dbReference>
<reference evidence="10" key="1">
    <citation type="submission" date="2023-06" db="EMBL/GenBank/DDBJ databases">
        <title>Reference genome for the Northern bat (Eptesicus nilssonii), a most northern bat species.</title>
        <authorList>
            <person name="Laine V.N."/>
            <person name="Pulliainen A.T."/>
            <person name="Lilley T.M."/>
        </authorList>
    </citation>
    <scope>NUCLEOTIDE SEQUENCE</scope>
    <source>
        <strain evidence="10">BLF_Eptnil</strain>
        <tissue evidence="10">Kidney</tissue>
    </source>
</reference>
<dbReference type="SUPFAM" id="SSF56672">
    <property type="entry name" value="DNA/RNA polymerases"/>
    <property type="match status" value="1"/>
</dbReference>
<gene>
    <name evidence="10" type="ORF">QTO34_002020</name>
</gene>
<feature type="compositionally biased region" description="Polar residues" evidence="8">
    <location>
        <begin position="274"/>
        <end position="291"/>
    </location>
</feature>
<dbReference type="GO" id="GO:0003676">
    <property type="term" value="F:nucleic acid binding"/>
    <property type="evidence" value="ECO:0007669"/>
    <property type="project" value="InterPro"/>
</dbReference>
<feature type="compositionally biased region" description="Pro residues" evidence="8">
    <location>
        <begin position="142"/>
        <end position="152"/>
    </location>
</feature>
<dbReference type="InterPro" id="IPR041373">
    <property type="entry name" value="RT_RNaseH"/>
</dbReference>
<dbReference type="GO" id="GO:0019068">
    <property type="term" value="P:virion assembly"/>
    <property type="evidence" value="ECO:0007669"/>
    <property type="project" value="InterPro"/>
</dbReference>
<evidence type="ECO:0000256" key="4">
    <source>
        <dbReference type="ARBA" id="ARBA00022759"/>
    </source>
</evidence>
<keyword evidence="11" id="KW-1185">Reference proteome</keyword>
<dbReference type="Proteomes" id="UP001177744">
    <property type="component" value="Unassembled WGS sequence"/>
</dbReference>
<feature type="region of interest" description="Disordered" evidence="8">
    <location>
        <begin position="651"/>
        <end position="709"/>
    </location>
</feature>
<evidence type="ECO:0000313" key="10">
    <source>
        <dbReference type="EMBL" id="KAK1337394.1"/>
    </source>
</evidence>
<evidence type="ECO:0000256" key="3">
    <source>
        <dbReference type="ARBA" id="ARBA00022722"/>
    </source>
</evidence>
<dbReference type="InterPro" id="IPR012337">
    <property type="entry name" value="RNaseH-like_sf"/>
</dbReference>
<dbReference type="Gene3D" id="3.30.420.10">
    <property type="entry name" value="Ribonuclease H-like superfamily/Ribonuclease H"/>
    <property type="match status" value="2"/>
</dbReference>
<evidence type="ECO:0000256" key="5">
    <source>
        <dbReference type="ARBA" id="ARBA00022801"/>
    </source>
</evidence>
<evidence type="ECO:0000256" key="6">
    <source>
        <dbReference type="ARBA" id="ARBA00022842"/>
    </source>
</evidence>
<dbReference type="InterPro" id="IPR036397">
    <property type="entry name" value="RNaseH_sf"/>
</dbReference>